<keyword evidence="1" id="KW-0175">Coiled coil</keyword>
<keyword evidence="2" id="KW-0812">Transmembrane</keyword>
<feature type="transmembrane region" description="Helical" evidence="2">
    <location>
        <begin position="197"/>
        <end position="223"/>
    </location>
</feature>
<keyword evidence="2" id="KW-0472">Membrane</keyword>
<evidence type="ECO:0000256" key="2">
    <source>
        <dbReference type="SAM" id="Phobius"/>
    </source>
</evidence>
<organism evidence="3">
    <name type="scientific">Herbiconiux sp. A18JL235</name>
    <dbReference type="NCBI Taxonomy" id="3152363"/>
    <lineage>
        <taxon>Bacteria</taxon>
        <taxon>Bacillati</taxon>
        <taxon>Actinomycetota</taxon>
        <taxon>Actinomycetes</taxon>
        <taxon>Micrococcales</taxon>
        <taxon>Microbacteriaceae</taxon>
        <taxon>Herbiconiux</taxon>
    </lineage>
</organism>
<keyword evidence="2" id="KW-1133">Transmembrane helix</keyword>
<sequence length="533" mass="54248">MAELGPLPGDPDVVQRDATQYLRTAEAIARAAEQLRQLSGDGFRSHAVSALVSSAGDAASSITQAHARYDEASQALLEYVTPMRDAHDRARMLTAASHDLTARADEVRSLFVDADQQAQLPGPEQAAALARAEQLRSEWEQLQRELSQAESEWNAARDQLRHAAAVAAARIHRGNEFGDLNDSFWDDLGDLFDIVQLVANILSVVLKIVSLVLTVLAVVFAVLAVVMPLFAAVAAALFGYAQLVNIAIALLALLQFALNGFHLLDLVVAGLAVLAAFGGAALGTALGAAAKSAAAGATRILGEAASSTIGEIAKQAVTKGVEAVTDTVVDGVLSLGGSEARSIYDSLDPLAGDFLDASFGEGVDSFTSTMEGLGEKVGADFAEGVDASGLGSAITAAADFGRPAAAALGSTFDSVYTTGSSIADAVGRAASSVQQTLDQGARDALAPLAGSGFEHVAERLQHDLGGVLGGPDVGDRVGNLVSGALGDVLGGLPGGDQLAHAAGDGFGGLAQRLHDASVDPKLAAVATGGATRG</sequence>
<dbReference type="RefSeq" id="WP_368499003.1">
    <property type="nucleotide sequence ID" value="NZ_CP162511.1"/>
</dbReference>
<accession>A0AB39BK32</accession>
<gene>
    <name evidence="3" type="ORF">ABFY20_05860</name>
</gene>
<evidence type="ECO:0000313" key="3">
    <source>
        <dbReference type="EMBL" id="XDI06624.1"/>
    </source>
</evidence>
<evidence type="ECO:0000256" key="1">
    <source>
        <dbReference type="SAM" id="Coils"/>
    </source>
</evidence>
<feature type="transmembrane region" description="Helical" evidence="2">
    <location>
        <begin position="266"/>
        <end position="290"/>
    </location>
</feature>
<dbReference type="EMBL" id="CP162511">
    <property type="protein sequence ID" value="XDI06624.1"/>
    <property type="molecule type" value="Genomic_DNA"/>
</dbReference>
<feature type="coiled-coil region" evidence="1">
    <location>
        <begin position="125"/>
        <end position="159"/>
    </location>
</feature>
<feature type="transmembrane region" description="Helical" evidence="2">
    <location>
        <begin position="229"/>
        <end position="254"/>
    </location>
</feature>
<evidence type="ECO:0008006" key="4">
    <source>
        <dbReference type="Google" id="ProtNLM"/>
    </source>
</evidence>
<dbReference type="AlphaFoldDB" id="A0AB39BK32"/>
<protein>
    <recommendedName>
        <fullName evidence="4">Phage tail tape measure protein</fullName>
    </recommendedName>
</protein>
<name>A0AB39BK32_9MICO</name>
<proteinExistence type="predicted"/>
<reference evidence="3" key="1">
    <citation type="submission" date="2024-05" db="EMBL/GenBank/DDBJ databases">
        <title>Herbiconiux sp. A18JL235.</title>
        <authorList>
            <person name="Zhang G."/>
        </authorList>
    </citation>
    <scope>NUCLEOTIDE SEQUENCE</scope>
    <source>
        <strain evidence="3">A18JL235</strain>
    </source>
</reference>